<organism evidence="1 2">
    <name type="scientific">Stella humosa</name>
    <dbReference type="NCBI Taxonomy" id="94"/>
    <lineage>
        <taxon>Bacteria</taxon>
        <taxon>Pseudomonadati</taxon>
        <taxon>Pseudomonadota</taxon>
        <taxon>Alphaproteobacteria</taxon>
        <taxon>Rhodospirillales</taxon>
        <taxon>Stellaceae</taxon>
        <taxon>Stella</taxon>
    </lineage>
</organism>
<dbReference type="GO" id="GO:0019748">
    <property type="term" value="P:secondary metabolic process"/>
    <property type="evidence" value="ECO:0007669"/>
    <property type="project" value="InterPro"/>
</dbReference>
<keyword evidence="2" id="KW-1185">Reference proteome</keyword>
<dbReference type="GO" id="GO:0016301">
    <property type="term" value="F:kinase activity"/>
    <property type="evidence" value="ECO:0007669"/>
    <property type="project" value="UniProtKB-KW"/>
</dbReference>
<dbReference type="InterPro" id="IPR006748">
    <property type="entry name" value="NH2Glyco/OHUrea_AB-resist_kin"/>
</dbReference>
<gene>
    <name evidence="1" type="ORF">EDC65_1555</name>
</gene>
<evidence type="ECO:0000313" key="1">
    <source>
        <dbReference type="EMBL" id="ROP99767.1"/>
    </source>
</evidence>
<reference evidence="1 2" key="1">
    <citation type="submission" date="2018-11" db="EMBL/GenBank/DDBJ databases">
        <title>Genomic Encyclopedia of Type Strains, Phase IV (KMG-IV): sequencing the most valuable type-strain genomes for metagenomic binning, comparative biology and taxonomic classification.</title>
        <authorList>
            <person name="Goeker M."/>
        </authorList>
    </citation>
    <scope>NUCLEOTIDE SEQUENCE [LARGE SCALE GENOMIC DNA]</scope>
    <source>
        <strain evidence="1 2">DSM 5900</strain>
    </source>
</reference>
<protein>
    <submittedName>
        <fullName evidence="1">Streptomycin 6-kinase</fullName>
    </submittedName>
</protein>
<dbReference type="RefSeq" id="WP_245978270.1">
    <property type="nucleotide sequence ID" value="NZ_AP019700.1"/>
</dbReference>
<dbReference type="SUPFAM" id="SSF56112">
    <property type="entry name" value="Protein kinase-like (PK-like)"/>
    <property type="match status" value="1"/>
</dbReference>
<comment type="caution">
    <text evidence="1">The sequence shown here is derived from an EMBL/GenBank/DDBJ whole genome shotgun (WGS) entry which is preliminary data.</text>
</comment>
<name>A0A3N1M7U7_9PROT</name>
<keyword evidence="1" id="KW-0808">Transferase</keyword>
<dbReference type="AlphaFoldDB" id="A0A3N1M7U7"/>
<accession>A0A3N1M7U7</accession>
<dbReference type="GO" id="GO:0016773">
    <property type="term" value="F:phosphotransferase activity, alcohol group as acceptor"/>
    <property type="evidence" value="ECO:0007669"/>
    <property type="project" value="InterPro"/>
</dbReference>
<dbReference type="Proteomes" id="UP000278222">
    <property type="component" value="Unassembled WGS sequence"/>
</dbReference>
<dbReference type="Pfam" id="PF04655">
    <property type="entry name" value="APH_6_hur"/>
    <property type="match status" value="1"/>
</dbReference>
<proteinExistence type="predicted"/>
<dbReference type="EMBL" id="RJKX01000013">
    <property type="protein sequence ID" value="ROP99767.1"/>
    <property type="molecule type" value="Genomic_DNA"/>
</dbReference>
<keyword evidence="1" id="KW-0418">Kinase</keyword>
<sequence length="291" mass="30760">MEPGRAAIRPADALTGDRLPPAVAAALRRWGLAPDGALLETPSSWILPVCGEGAPAVLKVARTADERRGYGLMQWWAGQGAAAVLASAPGVLLLERATGRRDLAAMARAGQDDEATRILCRTAGRLHQARPGSVPELHPLPAWFQPLFDMAGRDSSLARAAAAASRLLAEPRSIGPLHGDLHHGNVLDFGARGWLAIDPHGLLGERCFDYANIFTNPDLDDPAWPVATLPGRLEARLAIVAATAPVEPGRMLQWIVAWTGLSAAWFIGDGNDEGAAIDLTINRAACGLIDV</sequence>
<evidence type="ECO:0000313" key="2">
    <source>
        <dbReference type="Proteomes" id="UP000278222"/>
    </source>
</evidence>
<dbReference type="InterPro" id="IPR011009">
    <property type="entry name" value="Kinase-like_dom_sf"/>
</dbReference>